<comment type="catalytic activity">
    <reaction evidence="8">
        <text>L-seryl-[protein] + ATP = O-phospho-L-seryl-[protein] + ADP + H(+)</text>
        <dbReference type="Rhea" id="RHEA:17989"/>
        <dbReference type="Rhea" id="RHEA-COMP:9863"/>
        <dbReference type="Rhea" id="RHEA-COMP:11604"/>
        <dbReference type="ChEBI" id="CHEBI:15378"/>
        <dbReference type="ChEBI" id="CHEBI:29999"/>
        <dbReference type="ChEBI" id="CHEBI:30616"/>
        <dbReference type="ChEBI" id="CHEBI:83421"/>
        <dbReference type="ChEBI" id="CHEBI:456216"/>
        <dbReference type="EC" id="2.7.11.1"/>
    </reaction>
</comment>
<feature type="compositionally biased region" description="Low complexity" evidence="9">
    <location>
        <begin position="440"/>
        <end position="450"/>
    </location>
</feature>
<dbReference type="EC" id="2.7.11.1" evidence="1"/>
<feature type="compositionally biased region" description="Low complexity" evidence="9">
    <location>
        <begin position="460"/>
        <end position="470"/>
    </location>
</feature>
<protein>
    <recommendedName>
        <fullName evidence="1">non-specific serine/threonine protein kinase</fullName>
        <ecNumber evidence="1">2.7.11.1</ecNumber>
    </recommendedName>
</protein>
<evidence type="ECO:0000256" key="2">
    <source>
        <dbReference type="ARBA" id="ARBA00022527"/>
    </source>
</evidence>
<evidence type="ECO:0000256" key="1">
    <source>
        <dbReference type="ARBA" id="ARBA00012513"/>
    </source>
</evidence>
<dbReference type="PANTHER" id="PTHR43671:SF98">
    <property type="entry name" value="SERINE_THREONINE-PROTEIN KINASE NEK11"/>
    <property type="match status" value="1"/>
</dbReference>
<feature type="region of interest" description="Disordered" evidence="9">
    <location>
        <begin position="373"/>
        <end position="574"/>
    </location>
</feature>
<dbReference type="SUPFAM" id="SSF56112">
    <property type="entry name" value="Protein kinase-like (PK-like)"/>
    <property type="match status" value="1"/>
</dbReference>
<comment type="caution">
    <text evidence="11">The sequence shown here is derived from an EMBL/GenBank/DDBJ whole genome shotgun (WGS) entry which is preliminary data.</text>
</comment>
<evidence type="ECO:0000256" key="3">
    <source>
        <dbReference type="ARBA" id="ARBA00022679"/>
    </source>
</evidence>
<dbReference type="Gene3D" id="1.10.510.10">
    <property type="entry name" value="Transferase(Phosphotransferase) domain 1"/>
    <property type="match status" value="1"/>
</dbReference>
<sequence length="676" mass="68868">MHPLQPGDPKRLGDYVLSERLPSGPRGAAFLGQKSDDAPVRVIKLLTGMPEHDTESVARFAATRRVSSSYVARTVDVGLHDGHPYVVREHVKGRSLAEAVAADGPLGADAVERVAVAALTALTATHMAGIAHRGLTPNNVILGADGPRVTDLDLGDAAGEIGYRSPEQLTGGPHSSSADLFSWAATVVFAATGKAPFDHEADAVLTGVPALGALTEPLRGVVLAALSKDAGQRPTTYKAMLRLLGGQEADPGATAKLSTAQEPVQLPLNGPLPLPPGSGNPLLEGVPLQPPPPPPPPPMPPRAWGPPPTQEPPHRPRMWRGSVVDEPGPRRKFPVALAASVAALMVLSGVGLWGASHYADAQRINAVGVAADGKTTGDAGKPADATKSAVTDPGDGTVPRLDEPDSGVPQAEVTVPWATSSDDPYGVGPLVLPTEEPSDSPTAPVYSTVPTPSPPPTRPVPTVQPTATVSKSPQPSASQATKTVTAKPTDKATTTPEQSQEPKASPAKSTEAPPATPSPSKSTQAPAPAPPSTTQAPAPAPEPTKTAAPPPAQPEPAGSAAPPPAQPEPKNPYTAAQVCGAGFYVQRSQPFNGGETFQLYNTGTKQNCVVTMKYAGVGAAGPVSATLDVQGGESATDSGNYKYYAGPVKLPAPGKCVKFSGSVGAASTSAGWANCG</sequence>
<dbReference type="PANTHER" id="PTHR43671">
    <property type="entry name" value="SERINE/THREONINE-PROTEIN KINASE NEK"/>
    <property type="match status" value="1"/>
</dbReference>
<evidence type="ECO:0000256" key="4">
    <source>
        <dbReference type="ARBA" id="ARBA00022741"/>
    </source>
</evidence>
<dbReference type="EMBL" id="BAAAQX010000006">
    <property type="protein sequence ID" value="GAA2207368.1"/>
    <property type="molecule type" value="Genomic_DNA"/>
</dbReference>
<dbReference type="InterPro" id="IPR000719">
    <property type="entry name" value="Prot_kinase_dom"/>
</dbReference>
<dbReference type="PROSITE" id="PS50011">
    <property type="entry name" value="PROTEIN_KINASE_DOM"/>
    <property type="match status" value="1"/>
</dbReference>
<reference evidence="12" key="1">
    <citation type="journal article" date="2019" name="Int. J. Syst. Evol. Microbiol.">
        <title>The Global Catalogue of Microorganisms (GCM) 10K type strain sequencing project: providing services to taxonomists for standard genome sequencing and annotation.</title>
        <authorList>
            <consortium name="The Broad Institute Genomics Platform"/>
            <consortium name="The Broad Institute Genome Sequencing Center for Infectious Disease"/>
            <person name="Wu L."/>
            <person name="Ma J."/>
        </authorList>
    </citation>
    <scope>NUCLEOTIDE SEQUENCE [LARGE SCALE GENOMIC DNA]</scope>
    <source>
        <strain evidence="12">JCM 16114</strain>
    </source>
</reference>
<comment type="catalytic activity">
    <reaction evidence="7">
        <text>L-threonyl-[protein] + ATP = O-phospho-L-threonyl-[protein] + ADP + H(+)</text>
        <dbReference type="Rhea" id="RHEA:46608"/>
        <dbReference type="Rhea" id="RHEA-COMP:11060"/>
        <dbReference type="Rhea" id="RHEA-COMP:11605"/>
        <dbReference type="ChEBI" id="CHEBI:15378"/>
        <dbReference type="ChEBI" id="CHEBI:30013"/>
        <dbReference type="ChEBI" id="CHEBI:30616"/>
        <dbReference type="ChEBI" id="CHEBI:61977"/>
        <dbReference type="ChEBI" id="CHEBI:456216"/>
        <dbReference type="EC" id="2.7.11.1"/>
    </reaction>
</comment>
<feature type="compositionally biased region" description="Pro residues" evidence="9">
    <location>
        <begin position="288"/>
        <end position="311"/>
    </location>
</feature>
<evidence type="ECO:0000313" key="11">
    <source>
        <dbReference type="EMBL" id="GAA2207368.1"/>
    </source>
</evidence>
<dbReference type="Proteomes" id="UP001499843">
    <property type="component" value="Unassembled WGS sequence"/>
</dbReference>
<evidence type="ECO:0000256" key="5">
    <source>
        <dbReference type="ARBA" id="ARBA00022777"/>
    </source>
</evidence>
<keyword evidence="2" id="KW-0723">Serine/threonine-protein kinase</keyword>
<organism evidence="11 12">
    <name type="scientific">Nonomuraea monospora</name>
    <dbReference type="NCBI Taxonomy" id="568818"/>
    <lineage>
        <taxon>Bacteria</taxon>
        <taxon>Bacillati</taxon>
        <taxon>Actinomycetota</taxon>
        <taxon>Actinomycetes</taxon>
        <taxon>Streptosporangiales</taxon>
        <taxon>Streptosporangiaceae</taxon>
        <taxon>Nonomuraea</taxon>
    </lineage>
</organism>
<proteinExistence type="predicted"/>
<keyword evidence="5" id="KW-0418">Kinase</keyword>
<evidence type="ECO:0000256" key="7">
    <source>
        <dbReference type="ARBA" id="ARBA00047899"/>
    </source>
</evidence>
<evidence type="ECO:0000259" key="10">
    <source>
        <dbReference type="PROSITE" id="PS50011"/>
    </source>
</evidence>
<feature type="compositionally biased region" description="Pro residues" evidence="9">
    <location>
        <begin position="538"/>
        <end position="554"/>
    </location>
</feature>
<gene>
    <name evidence="11" type="ORF">GCM10009850_028260</name>
</gene>
<dbReference type="RefSeq" id="WP_344475022.1">
    <property type="nucleotide sequence ID" value="NZ_BAAAQX010000006.1"/>
</dbReference>
<feature type="compositionally biased region" description="Low complexity" evidence="9">
    <location>
        <begin position="480"/>
        <end position="495"/>
    </location>
</feature>
<evidence type="ECO:0000256" key="9">
    <source>
        <dbReference type="SAM" id="MobiDB-lite"/>
    </source>
</evidence>
<dbReference type="Pfam" id="PF00069">
    <property type="entry name" value="Pkinase"/>
    <property type="match status" value="1"/>
</dbReference>
<feature type="compositionally biased region" description="Low complexity" evidence="9">
    <location>
        <begin position="502"/>
        <end position="537"/>
    </location>
</feature>
<evidence type="ECO:0000313" key="12">
    <source>
        <dbReference type="Proteomes" id="UP001499843"/>
    </source>
</evidence>
<keyword evidence="12" id="KW-1185">Reference proteome</keyword>
<evidence type="ECO:0000256" key="8">
    <source>
        <dbReference type="ARBA" id="ARBA00048679"/>
    </source>
</evidence>
<evidence type="ECO:0000256" key="6">
    <source>
        <dbReference type="ARBA" id="ARBA00022840"/>
    </source>
</evidence>
<accession>A0ABP5P9U5</accession>
<name>A0ABP5P9U5_9ACTN</name>
<dbReference type="InterPro" id="IPR011009">
    <property type="entry name" value="Kinase-like_dom_sf"/>
</dbReference>
<keyword evidence="4" id="KW-0547">Nucleotide-binding</keyword>
<keyword evidence="3" id="KW-0808">Transferase</keyword>
<feature type="domain" description="Protein kinase" evidence="10">
    <location>
        <begin position="15"/>
        <end position="244"/>
    </location>
</feature>
<keyword evidence="6" id="KW-0067">ATP-binding</keyword>
<dbReference type="InterPro" id="IPR050660">
    <property type="entry name" value="NEK_Ser/Thr_kinase"/>
</dbReference>
<feature type="region of interest" description="Disordered" evidence="9">
    <location>
        <begin position="265"/>
        <end position="320"/>
    </location>
</feature>
<feature type="compositionally biased region" description="Pro residues" evidence="9">
    <location>
        <begin position="561"/>
        <end position="570"/>
    </location>
</feature>
<dbReference type="SMART" id="SM00220">
    <property type="entry name" value="S_TKc"/>
    <property type="match status" value="1"/>
</dbReference>